<comment type="caution">
    <text evidence="2">The sequence shown here is derived from an EMBL/GenBank/DDBJ whole genome shotgun (WGS) entry which is preliminary data.</text>
</comment>
<accession>A0A4Y7ST70</accession>
<dbReference type="OrthoDB" id="3193844at2759"/>
<organism evidence="2 3">
    <name type="scientific">Coprinellus micaceus</name>
    <name type="common">Glistening ink-cap mushroom</name>
    <name type="synonym">Coprinus micaceus</name>
    <dbReference type="NCBI Taxonomy" id="71717"/>
    <lineage>
        <taxon>Eukaryota</taxon>
        <taxon>Fungi</taxon>
        <taxon>Dikarya</taxon>
        <taxon>Basidiomycota</taxon>
        <taxon>Agaricomycotina</taxon>
        <taxon>Agaricomycetes</taxon>
        <taxon>Agaricomycetidae</taxon>
        <taxon>Agaricales</taxon>
        <taxon>Agaricineae</taxon>
        <taxon>Psathyrellaceae</taxon>
        <taxon>Coprinellus</taxon>
    </lineage>
</organism>
<dbReference type="Pfam" id="PF00651">
    <property type="entry name" value="BTB"/>
    <property type="match status" value="1"/>
</dbReference>
<evidence type="ECO:0000313" key="2">
    <source>
        <dbReference type="EMBL" id="TEB24911.1"/>
    </source>
</evidence>
<dbReference type="InterPro" id="IPR000210">
    <property type="entry name" value="BTB/POZ_dom"/>
</dbReference>
<protein>
    <recommendedName>
        <fullName evidence="1">BTB domain-containing protein</fullName>
    </recommendedName>
</protein>
<keyword evidence="3" id="KW-1185">Reference proteome</keyword>
<dbReference type="AlphaFoldDB" id="A0A4Y7ST70"/>
<dbReference type="SUPFAM" id="SSF54695">
    <property type="entry name" value="POZ domain"/>
    <property type="match status" value="1"/>
</dbReference>
<name>A0A4Y7ST70_COPMI</name>
<evidence type="ECO:0000259" key="1">
    <source>
        <dbReference type="SMART" id="SM00225"/>
    </source>
</evidence>
<dbReference type="EMBL" id="QPFP01000062">
    <property type="protein sequence ID" value="TEB24911.1"/>
    <property type="molecule type" value="Genomic_DNA"/>
</dbReference>
<dbReference type="SMART" id="SM00225">
    <property type="entry name" value="BTB"/>
    <property type="match status" value="1"/>
</dbReference>
<dbReference type="InterPro" id="IPR011333">
    <property type="entry name" value="SKP1/BTB/POZ_sf"/>
</dbReference>
<feature type="domain" description="BTB" evidence="1">
    <location>
        <begin position="22"/>
        <end position="131"/>
    </location>
</feature>
<proteinExistence type="predicted"/>
<dbReference type="Gene3D" id="3.30.710.10">
    <property type="entry name" value="Potassium Channel Kv1.1, Chain A"/>
    <property type="match status" value="1"/>
</dbReference>
<sequence length="336" mass="37006">MASPTPDAQSPEPKAMEEPTWEMVVFQVEDRTFHAFRHTFTGASDVFEGMFLLPQANSGEGSSKDRPIILQGCKKEDFAALMKVLHPMSEDVTFGAYTLSKEEWIGALRLATMWEMAQVRSLCVHNLFDGGNPDITGVDMVLLAREFRIRSWFLEGIDTLVSDVPNTPLKNLVDRLGVSTACMIADLYPQCTAQGALNLVHDDVAPYVWFSMDHARCAQCFGEVNTTGLACASAQCPFYNNQHTSGKVFTSQAPGIAQNSGIQFLEHDAELGFVVPLDAVLCVGPLCRQSVFPYRRISCPSNSCSGHQGLFVGPTEESTTSLIELKFAEELKDYDL</sequence>
<evidence type="ECO:0000313" key="3">
    <source>
        <dbReference type="Proteomes" id="UP000298030"/>
    </source>
</evidence>
<reference evidence="2 3" key="1">
    <citation type="journal article" date="2019" name="Nat. Ecol. Evol.">
        <title>Megaphylogeny resolves global patterns of mushroom evolution.</title>
        <authorList>
            <person name="Varga T."/>
            <person name="Krizsan K."/>
            <person name="Foldi C."/>
            <person name="Dima B."/>
            <person name="Sanchez-Garcia M."/>
            <person name="Sanchez-Ramirez S."/>
            <person name="Szollosi G.J."/>
            <person name="Szarkandi J.G."/>
            <person name="Papp V."/>
            <person name="Albert L."/>
            <person name="Andreopoulos W."/>
            <person name="Angelini C."/>
            <person name="Antonin V."/>
            <person name="Barry K.W."/>
            <person name="Bougher N.L."/>
            <person name="Buchanan P."/>
            <person name="Buyck B."/>
            <person name="Bense V."/>
            <person name="Catcheside P."/>
            <person name="Chovatia M."/>
            <person name="Cooper J."/>
            <person name="Damon W."/>
            <person name="Desjardin D."/>
            <person name="Finy P."/>
            <person name="Geml J."/>
            <person name="Haridas S."/>
            <person name="Hughes K."/>
            <person name="Justo A."/>
            <person name="Karasinski D."/>
            <person name="Kautmanova I."/>
            <person name="Kiss B."/>
            <person name="Kocsube S."/>
            <person name="Kotiranta H."/>
            <person name="LaButti K.M."/>
            <person name="Lechner B.E."/>
            <person name="Liimatainen K."/>
            <person name="Lipzen A."/>
            <person name="Lukacs Z."/>
            <person name="Mihaltcheva S."/>
            <person name="Morgado L.N."/>
            <person name="Niskanen T."/>
            <person name="Noordeloos M.E."/>
            <person name="Ohm R.A."/>
            <person name="Ortiz-Santana B."/>
            <person name="Ovrebo C."/>
            <person name="Racz N."/>
            <person name="Riley R."/>
            <person name="Savchenko A."/>
            <person name="Shiryaev A."/>
            <person name="Soop K."/>
            <person name="Spirin V."/>
            <person name="Szebenyi C."/>
            <person name="Tomsovsky M."/>
            <person name="Tulloss R.E."/>
            <person name="Uehling J."/>
            <person name="Grigoriev I.V."/>
            <person name="Vagvolgyi C."/>
            <person name="Papp T."/>
            <person name="Martin F.M."/>
            <person name="Miettinen O."/>
            <person name="Hibbett D.S."/>
            <person name="Nagy L.G."/>
        </authorList>
    </citation>
    <scope>NUCLEOTIDE SEQUENCE [LARGE SCALE GENOMIC DNA]</scope>
    <source>
        <strain evidence="2 3">FP101781</strain>
    </source>
</reference>
<dbReference type="Proteomes" id="UP000298030">
    <property type="component" value="Unassembled WGS sequence"/>
</dbReference>
<gene>
    <name evidence="2" type="ORF">FA13DRAFT_1738927</name>
</gene>